<feature type="domain" description="Heme NO-binding" evidence="1">
    <location>
        <begin position="2"/>
        <end position="156"/>
    </location>
</feature>
<gene>
    <name evidence="2" type="ORF">KUH32_01715</name>
</gene>
<dbReference type="Pfam" id="PF07700">
    <property type="entry name" value="HNOB"/>
    <property type="match status" value="1"/>
</dbReference>
<dbReference type="RefSeq" id="WP_217776338.1">
    <property type="nucleotide sequence ID" value="NZ_JAHRWL010000001.1"/>
</dbReference>
<organism evidence="2 3">
    <name type="scientific">Thalassococcus arenae</name>
    <dbReference type="NCBI Taxonomy" id="2851652"/>
    <lineage>
        <taxon>Bacteria</taxon>
        <taxon>Pseudomonadati</taxon>
        <taxon>Pseudomonadota</taxon>
        <taxon>Alphaproteobacteria</taxon>
        <taxon>Rhodobacterales</taxon>
        <taxon>Roseobacteraceae</taxon>
        <taxon>Thalassococcus</taxon>
    </lineage>
</organism>
<evidence type="ECO:0000313" key="2">
    <source>
        <dbReference type="EMBL" id="MBV2358479.1"/>
    </source>
</evidence>
<dbReference type="PANTHER" id="PTHR45655:SF13">
    <property type="entry name" value="SOLUBLE GUANYLATE CYCLASE GCY-32-RELATED"/>
    <property type="match status" value="1"/>
</dbReference>
<evidence type="ECO:0000313" key="3">
    <source>
        <dbReference type="Proteomes" id="UP001166293"/>
    </source>
</evidence>
<dbReference type="PANTHER" id="PTHR45655">
    <property type="entry name" value="GUANYLATE CYCLASE SOLUBLE SUBUNIT BETA-2"/>
    <property type="match status" value="1"/>
</dbReference>
<evidence type="ECO:0000259" key="1">
    <source>
        <dbReference type="Pfam" id="PF07700"/>
    </source>
</evidence>
<proteinExistence type="predicted"/>
<protein>
    <submittedName>
        <fullName evidence="2">Heme NO-binding domain-containing protein</fullName>
    </submittedName>
</protein>
<name>A0ABS6N4G2_9RHOB</name>
<dbReference type="Proteomes" id="UP001166293">
    <property type="component" value="Unassembled WGS sequence"/>
</dbReference>
<comment type="caution">
    <text evidence="2">The sequence shown here is derived from an EMBL/GenBank/DDBJ whole genome shotgun (WGS) entry which is preliminary data.</text>
</comment>
<dbReference type="InterPro" id="IPR011644">
    <property type="entry name" value="Heme_NO-bd"/>
</dbReference>
<reference evidence="2" key="1">
    <citation type="submission" date="2021-06" db="EMBL/GenBank/DDBJ databases">
        <title>Thalassococcus sp. CAU 1522 isolated from sea sand, Republic of Korea.</title>
        <authorList>
            <person name="Kim W."/>
        </authorList>
    </citation>
    <scope>NUCLEOTIDE SEQUENCE</scope>
    <source>
        <strain evidence="2">CAU 1522</strain>
    </source>
</reference>
<sequence length="200" mass="22073">MHGLILRTLQRFLQDTYGREAWMAMAEAAHLEDAGFEAMLSYDPSLLDAVLDAAAVQLSKPREVLLEDAGTYLVSHPGNERLRRLLRFGGIDFIDFLHSLDDLPDRVRLAVPDLHLPEIELRDFTASQFSLHVHESLPGFGHVLVGLLRAMADDYGALVLLDHQGASGGAERVEIQVIETDFASGRDFDLAGPATPRMVS</sequence>
<keyword evidence="3" id="KW-1185">Reference proteome</keyword>
<dbReference type="EMBL" id="JAHRWL010000001">
    <property type="protein sequence ID" value="MBV2358479.1"/>
    <property type="molecule type" value="Genomic_DNA"/>
</dbReference>
<accession>A0ABS6N4G2</accession>